<dbReference type="InterPro" id="IPR009908">
    <property type="entry name" value="Methylamine_util_MauE"/>
</dbReference>
<evidence type="ECO:0000259" key="7">
    <source>
        <dbReference type="Pfam" id="PF07291"/>
    </source>
</evidence>
<evidence type="ECO:0000313" key="9">
    <source>
        <dbReference type="Proteomes" id="UP000186132"/>
    </source>
</evidence>
<evidence type="ECO:0000256" key="1">
    <source>
        <dbReference type="ARBA" id="ARBA00004141"/>
    </source>
</evidence>
<feature type="transmembrane region" description="Helical" evidence="5">
    <location>
        <begin position="84"/>
        <end position="104"/>
    </location>
</feature>
<sequence>MTSAVLHDLVAALCAAAALLLVASGAAKVARPQATTATVDSLVGRLLPRPRRRPLLRVAARLVGVGEVAVGVVVLAVGGRPAAVLLAAAYLVFAAVAARLATAADPVSCGCFGRSDAPVGVPHVVLDLAAAAVAIAAIGAGLPAGGGLFDDGAAVAVGGPLLVALVTWSAYLAITALPALSSARRLVEAP</sequence>
<accession>A0A1M5HP34</accession>
<reference evidence="8 9" key="1">
    <citation type="submission" date="2016-11" db="EMBL/GenBank/DDBJ databases">
        <authorList>
            <person name="Jaros S."/>
            <person name="Januszkiewicz K."/>
            <person name="Wedrychowicz H."/>
        </authorList>
    </citation>
    <scope>NUCLEOTIDE SEQUENCE [LARGE SCALE GENOMIC DNA]</scope>
    <source>
        <strain evidence="8 9">DSM 45627</strain>
    </source>
</reference>
<evidence type="ECO:0000256" key="4">
    <source>
        <dbReference type="ARBA" id="ARBA00023136"/>
    </source>
</evidence>
<proteinExistence type="predicted"/>
<feature type="chain" id="PRO_5039575226" description="Methylamine utilisation protein MauE domain-containing protein" evidence="6">
    <location>
        <begin position="30"/>
        <end position="190"/>
    </location>
</feature>
<dbReference type="AlphaFoldDB" id="A0A1M5HP34"/>
<dbReference type="GO" id="GO:0016020">
    <property type="term" value="C:membrane"/>
    <property type="evidence" value="ECO:0007669"/>
    <property type="project" value="UniProtKB-SubCell"/>
</dbReference>
<keyword evidence="4 5" id="KW-0472">Membrane</keyword>
<evidence type="ECO:0000313" key="8">
    <source>
        <dbReference type="EMBL" id="SHG17658.1"/>
    </source>
</evidence>
<keyword evidence="3 5" id="KW-1133">Transmembrane helix</keyword>
<dbReference type="Pfam" id="PF07291">
    <property type="entry name" value="MauE"/>
    <property type="match status" value="1"/>
</dbReference>
<dbReference type="EMBL" id="FQVU01000002">
    <property type="protein sequence ID" value="SHG17658.1"/>
    <property type="molecule type" value="Genomic_DNA"/>
</dbReference>
<feature type="transmembrane region" description="Helical" evidence="5">
    <location>
        <begin position="124"/>
        <end position="149"/>
    </location>
</feature>
<protein>
    <recommendedName>
        <fullName evidence="7">Methylamine utilisation protein MauE domain-containing protein</fullName>
    </recommendedName>
</protein>
<feature type="transmembrane region" description="Helical" evidence="5">
    <location>
        <begin position="56"/>
        <end position="77"/>
    </location>
</feature>
<evidence type="ECO:0000256" key="3">
    <source>
        <dbReference type="ARBA" id="ARBA00022989"/>
    </source>
</evidence>
<dbReference type="GO" id="GO:0030416">
    <property type="term" value="P:methylamine metabolic process"/>
    <property type="evidence" value="ECO:0007669"/>
    <property type="project" value="InterPro"/>
</dbReference>
<gene>
    <name evidence="8" type="ORF">SAMN05443575_1585</name>
</gene>
<keyword evidence="2 5" id="KW-0812">Transmembrane</keyword>
<evidence type="ECO:0000256" key="2">
    <source>
        <dbReference type="ARBA" id="ARBA00022692"/>
    </source>
</evidence>
<dbReference type="STRING" id="1206085.SAMN05443575_1585"/>
<keyword evidence="6" id="KW-0732">Signal</keyword>
<evidence type="ECO:0000256" key="5">
    <source>
        <dbReference type="SAM" id="Phobius"/>
    </source>
</evidence>
<comment type="subcellular location">
    <subcellularLocation>
        <location evidence="1">Membrane</location>
        <topology evidence="1">Multi-pass membrane protein</topology>
    </subcellularLocation>
</comment>
<organism evidence="8 9">
    <name type="scientific">Jatrophihabitans endophyticus</name>
    <dbReference type="NCBI Taxonomy" id="1206085"/>
    <lineage>
        <taxon>Bacteria</taxon>
        <taxon>Bacillati</taxon>
        <taxon>Actinomycetota</taxon>
        <taxon>Actinomycetes</taxon>
        <taxon>Jatrophihabitantales</taxon>
        <taxon>Jatrophihabitantaceae</taxon>
        <taxon>Jatrophihabitans</taxon>
    </lineage>
</organism>
<keyword evidence="9" id="KW-1185">Reference proteome</keyword>
<name>A0A1M5HP34_9ACTN</name>
<feature type="signal peptide" evidence="6">
    <location>
        <begin position="1"/>
        <end position="29"/>
    </location>
</feature>
<evidence type="ECO:0000256" key="6">
    <source>
        <dbReference type="SAM" id="SignalP"/>
    </source>
</evidence>
<dbReference type="RefSeq" id="WP_143168058.1">
    <property type="nucleotide sequence ID" value="NZ_FQVU01000002.1"/>
</dbReference>
<feature type="domain" description="Methylamine utilisation protein MauE" evidence="7">
    <location>
        <begin position="9"/>
        <end position="138"/>
    </location>
</feature>
<feature type="transmembrane region" description="Helical" evidence="5">
    <location>
        <begin position="161"/>
        <end position="180"/>
    </location>
</feature>
<dbReference type="Proteomes" id="UP000186132">
    <property type="component" value="Unassembled WGS sequence"/>
</dbReference>